<evidence type="ECO:0000256" key="11">
    <source>
        <dbReference type="ARBA" id="ARBA00023132"/>
    </source>
</evidence>
<feature type="compositionally biased region" description="Low complexity" evidence="19">
    <location>
        <begin position="17"/>
        <end position="60"/>
    </location>
</feature>
<evidence type="ECO:0000256" key="13">
    <source>
        <dbReference type="ARBA" id="ARBA00038143"/>
    </source>
</evidence>
<evidence type="ECO:0000256" key="15">
    <source>
        <dbReference type="ARBA" id="ARBA00039604"/>
    </source>
</evidence>
<keyword evidence="11" id="KW-0906">Nuclear pore complex</keyword>
<evidence type="ECO:0000256" key="1">
    <source>
        <dbReference type="ARBA" id="ARBA00004335"/>
    </source>
</evidence>
<dbReference type="GO" id="GO:0005643">
    <property type="term" value="C:nuclear pore"/>
    <property type="evidence" value="ECO:0007669"/>
    <property type="project" value="UniProtKB-SubCell"/>
</dbReference>
<keyword evidence="11" id="KW-0509">mRNA transport</keyword>
<evidence type="ECO:0000256" key="17">
    <source>
        <dbReference type="PROSITE-ProRule" id="PRU00552"/>
    </source>
</evidence>
<evidence type="ECO:0000256" key="12">
    <source>
        <dbReference type="ARBA" id="ARBA00023242"/>
    </source>
</evidence>
<dbReference type="GO" id="GO:0031965">
    <property type="term" value="C:nuclear membrane"/>
    <property type="evidence" value="ECO:0007669"/>
    <property type="project" value="UniProtKB-SubCell"/>
</dbReference>
<dbReference type="PROSITE" id="PS51192">
    <property type="entry name" value="HELICASE_ATP_BIND_1"/>
    <property type="match status" value="1"/>
</dbReference>
<proteinExistence type="inferred from homology"/>
<dbReference type="Pfam" id="PF00271">
    <property type="entry name" value="Helicase_C"/>
    <property type="match status" value="1"/>
</dbReference>
<dbReference type="EC" id="3.6.4.13" evidence="4"/>
<evidence type="ECO:0000256" key="2">
    <source>
        <dbReference type="ARBA" id="ARBA00004496"/>
    </source>
</evidence>
<evidence type="ECO:0000256" key="7">
    <source>
        <dbReference type="ARBA" id="ARBA00022801"/>
    </source>
</evidence>
<feature type="domain" description="Helicase ATP-binding" evidence="20">
    <location>
        <begin position="186"/>
        <end position="354"/>
    </location>
</feature>
<dbReference type="GO" id="GO:0005737">
    <property type="term" value="C:cytoplasm"/>
    <property type="evidence" value="ECO:0007669"/>
    <property type="project" value="UniProtKB-SubCell"/>
</dbReference>
<dbReference type="CDD" id="cd17963">
    <property type="entry name" value="DEADc_DDX19_DDX25"/>
    <property type="match status" value="1"/>
</dbReference>
<feature type="domain" description="Helicase C-terminal" evidence="21">
    <location>
        <begin position="365"/>
        <end position="541"/>
    </location>
</feature>
<keyword evidence="8 18" id="KW-0347">Helicase</keyword>
<organism evidence="23">
    <name type="scientific">Phaffia rhodozyma</name>
    <name type="common">Yeast</name>
    <name type="synonym">Xanthophyllomyces dendrorhous</name>
    <dbReference type="NCBI Taxonomy" id="264483"/>
    <lineage>
        <taxon>Eukaryota</taxon>
        <taxon>Fungi</taxon>
        <taxon>Dikarya</taxon>
        <taxon>Basidiomycota</taxon>
        <taxon>Agaricomycotina</taxon>
        <taxon>Tremellomycetes</taxon>
        <taxon>Cystofilobasidiales</taxon>
        <taxon>Mrakiaceae</taxon>
        <taxon>Phaffia</taxon>
    </lineage>
</organism>
<evidence type="ECO:0000256" key="19">
    <source>
        <dbReference type="SAM" id="MobiDB-lite"/>
    </source>
</evidence>
<dbReference type="InterPro" id="IPR014001">
    <property type="entry name" value="Helicase_ATP-bd"/>
</dbReference>
<evidence type="ECO:0000259" key="20">
    <source>
        <dbReference type="PROSITE" id="PS51192"/>
    </source>
</evidence>
<evidence type="ECO:0000259" key="21">
    <source>
        <dbReference type="PROSITE" id="PS51194"/>
    </source>
</evidence>
<evidence type="ECO:0000256" key="10">
    <source>
        <dbReference type="ARBA" id="ARBA00022884"/>
    </source>
</evidence>
<dbReference type="GO" id="GO:0003724">
    <property type="term" value="F:RNA helicase activity"/>
    <property type="evidence" value="ECO:0007669"/>
    <property type="project" value="UniProtKB-EC"/>
</dbReference>
<dbReference type="PROSITE" id="PS00039">
    <property type="entry name" value="DEAD_ATP_HELICASE"/>
    <property type="match status" value="1"/>
</dbReference>
<dbReference type="GO" id="GO:0016787">
    <property type="term" value="F:hydrolase activity"/>
    <property type="evidence" value="ECO:0007669"/>
    <property type="project" value="UniProtKB-KW"/>
</dbReference>
<dbReference type="FunFam" id="3.40.50.300:FF:000849">
    <property type="entry name" value="ATP-dependent RNA helicase DBP5"/>
    <property type="match status" value="1"/>
</dbReference>
<feature type="compositionally biased region" description="Polar residues" evidence="19">
    <location>
        <begin position="69"/>
        <end position="89"/>
    </location>
</feature>
<dbReference type="GO" id="GO:0005524">
    <property type="term" value="F:ATP binding"/>
    <property type="evidence" value="ECO:0007669"/>
    <property type="project" value="UniProtKB-KW"/>
</dbReference>
<reference evidence="23" key="1">
    <citation type="submission" date="2014-08" db="EMBL/GenBank/DDBJ databases">
        <authorList>
            <person name="Sharma Rahul"/>
            <person name="Thines Marco"/>
        </authorList>
    </citation>
    <scope>NUCLEOTIDE SEQUENCE</scope>
</reference>
<evidence type="ECO:0000256" key="14">
    <source>
        <dbReference type="ARBA" id="ARBA00039326"/>
    </source>
</evidence>
<evidence type="ECO:0000259" key="22">
    <source>
        <dbReference type="PROSITE" id="PS51195"/>
    </source>
</evidence>
<protein>
    <recommendedName>
        <fullName evidence="14">ATP-dependent RNA helicase DBP5</fullName>
        <ecNumber evidence="4">3.6.4.13</ecNumber>
    </recommendedName>
    <alternativeName>
        <fullName evidence="15">ATP-dependent RNA helicase dbp5</fullName>
    </alternativeName>
</protein>
<sequence>MSPSETPSESPAVVKDAGSAAHSAPASATSAAPTAAPAVATSNPIPSSDAASDPASKATPVQEDKPAEVSSTSDSSKPAVSDRNVSSLASRLGGLSTDQENGGGDTKGGAEVKVQAGDGDSKEEDNLIPNSYQVTVTLADQQADPNSPLFSVKSFEDLGLHPNLLKGIYAMKFQKPSKIQERALPLLLQNPPRNMIGQSQSGTGKTAAFTLTMLSRIDFSVEKSQAICLAPSRELARQIEEVVRTMGQFTPVKVFLAVKDSFDRHSAPTNAHVIVGTPGTVMDMIVKKKLDAKAVKALILDEADNMLDQQSLGEQTMRVRNMLPKTSQLVLFSATFPEIVRNFAAKFAPSANEIKLKQEELSVDGIKQFYMDCKDEEAKYDVLVELYNLLTIGQSIIFCKRRDTADNIAKRMQAEGHQVASLHGQKDSGERDATIDGFRDGKTKVLITTNVIARGIDIQQVNMVVNYDMPLTGSGQPDSETYLHRVGRTGRFGRKGVAIAFVHDKRSWEEMNAIETALSREITRVDTSDFDEMEATIKKALKS</sequence>
<keyword evidence="9 18" id="KW-0067">ATP-binding</keyword>
<keyword evidence="6 18" id="KW-0547">Nucleotide-binding</keyword>
<accession>A0A0F7SPH0</accession>
<evidence type="ECO:0000313" key="23">
    <source>
        <dbReference type="EMBL" id="CED84077.1"/>
    </source>
</evidence>
<keyword evidence="12" id="KW-0539">Nucleus</keyword>
<dbReference type="SMART" id="SM00487">
    <property type="entry name" value="DEXDc"/>
    <property type="match status" value="1"/>
</dbReference>
<evidence type="ECO:0000256" key="4">
    <source>
        <dbReference type="ARBA" id="ARBA00012552"/>
    </source>
</evidence>
<comment type="subcellular location">
    <subcellularLocation>
        <location evidence="2">Cytoplasm</location>
    </subcellularLocation>
    <subcellularLocation>
        <location evidence="1">Nucleus membrane</location>
        <topology evidence="1">Peripheral membrane protein</topology>
        <orientation evidence="1">Cytoplasmic side</orientation>
    </subcellularLocation>
    <subcellularLocation>
        <location evidence="3">Nucleus</location>
        <location evidence="3">Nuclear pore complex</location>
    </subcellularLocation>
</comment>
<dbReference type="InterPro" id="IPR027417">
    <property type="entry name" value="P-loop_NTPase"/>
</dbReference>
<dbReference type="InterPro" id="IPR000629">
    <property type="entry name" value="RNA-helicase_DEAD-box_CS"/>
</dbReference>
<dbReference type="SMART" id="SM00490">
    <property type="entry name" value="HELICc"/>
    <property type="match status" value="1"/>
</dbReference>
<feature type="domain" description="DEAD-box RNA helicase Q" evidence="22">
    <location>
        <begin position="153"/>
        <end position="181"/>
    </location>
</feature>
<dbReference type="InterPro" id="IPR014014">
    <property type="entry name" value="RNA_helicase_DEAD_Q_motif"/>
</dbReference>
<dbReference type="FunFam" id="3.40.50.300:FF:000318">
    <property type="entry name" value="ATP-dependent RNA helicase DDX19B"/>
    <property type="match status" value="1"/>
</dbReference>
<evidence type="ECO:0000256" key="5">
    <source>
        <dbReference type="ARBA" id="ARBA00022490"/>
    </source>
</evidence>
<dbReference type="Gene3D" id="3.40.50.300">
    <property type="entry name" value="P-loop containing nucleotide triphosphate hydrolases"/>
    <property type="match status" value="2"/>
</dbReference>
<dbReference type="InterPro" id="IPR011545">
    <property type="entry name" value="DEAD/DEAH_box_helicase_dom"/>
</dbReference>
<dbReference type="PROSITE" id="PS51194">
    <property type="entry name" value="HELICASE_CTER"/>
    <property type="match status" value="1"/>
</dbReference>
<evidence type="ECO:0000256" key="3">
    <source>
        <dbReference type="ARBA" id="ARBA00004567"/>
    </source>
</evidence>
<feature type="short sequence motif" description="Q motif" evidence="17">
    <location>
        <begin position="153"/>
        <end position="181"/>
    </location>
</feature>
<comment type="catalytic activity">
    <reaction evidence="16">
        <text>ATP + H2O = ADP + phosphate + H(+)</text>
        <dbReference type="Rhea" id="RHEA:13065"/>
        <dbReference type="ChEBI" id="CHEBI:15377"/>
        <dbReference type="ChEBI" id="CHEBI:15378"/>
        <dbReference type="ChEBI" id="CHEBI:30616"/>
        <dbReference type="ChEBI" id="CHEBI:43474"/>
        <dbReference type="ChEBI" id="CHEBI:456216"/>
        <dbReference type="EC" id="3.6.4.13"/>
    </reaction>
</comment>
<evidence type="ECO:0000256" key="8">
    <source>
        <dbReference type="ARBA" id="ARBA00022806"/>
    </source>
</evidence>
<feature type="region of interest" description="Disordered" evidence="19">
    <location>
        <begin position="1"/>
        <end position="127"/>
    </location>
</feature>
<dbReference type="PROSITE" id="PS51195">
    <property type="entry name" value="Q_MOTIF"/>
    <property type="match status" value="1"/>
</dbReference>
<keyword evidence="7 18" id="KW-0378">Hydrolase</keyword>
<keyword evidence="10" id="KW-0694">RNA-binding</keyword>
<dbReference type="EMBL" id="LN483157">
    <property type="protein sequence ID" value="CED84077.1"/>
    <property type="molecule type" value="Genomic_DNA"/>
</dbReference>
<dbReference type="Pfam" id="PF00270">
    <property type="entry name" value="DEAD"/>
    <property type="match status" value="1"/>
</dbReference>
<keyword evidence="11" id="KW-0811">Translocation</keyword>
<dbReference type="PANTHER" id="PTHR47958">
    <property type="entry name" value="ATP-DEPENDENT RNA HELICASE DBP3"/>
    <property type="match status" value="1"/>
</dbReference>
<evidence type="ECO:0000256" key="16">
    <source>
        <dbReference type="ARBA" id="ARBA00047984"/>
    </source>
</evidence>
<keyword evidence="11" id="KW-0813">Transport</keyword>
<dbReference type="InterPro" id="IPR001650">
    <property type="entry name" value="Helicase_C-like"/>
</dbReference>
<dbReference type="GO" id="GO:0003723">
    <property type="term" value="F:RNA binding"/>
    <property type="evidence" value="ECO:0007669"/>
    <property type="project" value="UniProtKB-KW"/>
</dbReference>
<evidence type="ECO:0000256" key="9">
    <source>
        <dbReference type="ARBA" id="ARBA00022840"/>
    </source>
</evidence>
<dbReference type="AlphaFoldDB" id="A0A0F7SPH0"/>
<comment type="similarity">
    <text evidence="13">Belongs to the DEAD box helicase family. DDX19/DBP5 subfamily.</text>
</comment>
<keyword evidence="5" id="KW-0963">Cytoplasm</keyword>
<evidence type="ECO:0000256" key="6">
    <source>
        <dbReference type="ARBA" id="ARBA00022741"/>
    </source>
</evidence>
<dbReference type="SUPFAM" id="SSF52540">
    <property type="entry name" value="P-loop containing nucleoside triphosphate hydrolases"/>
    <property type="match status" value="1"/>
</dbReference>
<dbReference type="CDD" id="cd18787">
    <property type="entry name" value="SF2_C_DEAD"/>
    <property type="match status" value="1"/>
</dbReference>
<evidence type="ECO:0000256" key="18">
    <source>
        <dbReference type="RuleBase" id="RU000492"/>
    </source>
</evidence>
<keyword evidence="11" id="KW-0653">Protein transport</keyword>
<name>A0A0F7SPH0_PHARH</name>